<dbReference type="EMBL" id="SOEG01000057">
    <property type="protein sequence ID" value="TDX44325.1"/>
    <property type="molecule type" value="Genomic_DNA"/>
</dbReference>
<dbReference type="InterPro" id="IPR044000">
    <property type="entry name" value="Phage_tube_2"/>
</dbReference>
<sequence>MPLTGRQTNHYIGLQSDEVTKATELIKMQAKSNDMEPTIEKVESEALTANAVRDGAAVTFIYCDGSIPVQLTLETLPIFLLIYGFAEELAPVQVSTAIATAANSGDTNIEVDSSKGIEEGVTLTLDDGTNTEEVTVDYVQGGKVHLAGALTNVYSIGDTITLDRYKHILKFANKISYSATIVRENEPEDRYYEFIGCRLSQMGVNATKDSYIENSAQAHSLSYNKVSGYPGDIESGYTVSEALGEILSLNTKVKLNNADITADLNSFSLDLSNGLKTDDKGINSKNRRSLRMQSGKLNFNMETVFDTARYEENQDKMKEGAYSNVEFNLGISDNITCILPKIFFDNVSSPASGEDDLTISFETTCYNDKVQGTAAIFEIIDSISSKYKDKYAVA</sequence>
<organism evidence="1 2">
    <name type="scientific">Orenia marismortui</name>
    <dbReference type="NCBI Taxonomy" id="46469"/>
    <lineage>
        <taxon>Bacteria</taxon>
        <taxon>Bacillati</taxon>
        <taxon>Bacillota</taxon>
        <taxon>Clostridia</taxon>
        <taxon>Halanaerobiales</taxon>
        <taxon>Halobacteroidaceae</taxon>
        <taxon>Orenia</taxon>
    </lineage>
</organism>
<dbReference type="RefSeq" id="WP_134119178.1">
    <property type="nucleotide sequence ID" value="NZ_SOEG01000057.1"/>
</dbReference>
<gene>
    <name evidence="1" type="ORF">C7959_15712</name>
</gene>
<keyword evidence="2" id="KW-1185">Reference proteome</keyword>
<proteinExistence type="predicted"/>
<protein>
    <submittedName>
        <fullName evidence="1">Uncharacterized protein</fullName>
    </submittedName>
</protein>
<name>A0A4R8GGI0_9FIRM</name>
<comment type="caution">
    <text evidence="1">The sequence shown here is derived from an EMBL/GenBank/DDBJ whole genome shotgun (WGS) entry which is preliminary data.</text>
</comment>
<evidence type="ECO:0000313" key="2">
    <source>
        <dbReference type="Proteomes" id="UP000295832"/>
    </source>
</evidence>
<dbReference type="Proteomes" id="UP000295832">
    <property type="component" value="Unassembled WGS sequence"/>
</dbReference>
<dbReference type="AlphaFoldDB" id="A0A4R8GGI0"/>
<reference evidence="1 2" key="1">
    <citation type="submission" date="2019-03" db="EMBL/GenBank/DDBJ databases">
        <title>Subsurface microbial communities from deep shales in Ohio and West Virginia, USA.</title>
        <authorList>
            <person name="Wrighton K."/>
        </authorList>
    </citation>
    <scope>NUCLEOTIDE SEQUENCE [LARGE SCALE GENOMIC DNA]</scope>
    <source>
        <strain evidence="1 2">MSL 6dP</strain>
    </source>
</reference>
<evidence type="ECO:0000313" key="1">
    <source>
        <dbReference type="EMBL" id="TDX44325.1"/>
    </source>
</evidence>
<dbReference type="Pfam" id="PF18906">
    <property type="entry name" value="Phage_tube_2"/>
    <property type="match status" value="1"/>
</dbReference>
<accession>A0A4R8GGI0</accession>